<evidence type="ECO:0000313" key="2">
    <source>
        <dbReference type="EMBL" id="WLQ58571.1"/>
    </source>
</evidence>
<keyword evidence="1" id="KW-0732">Signal</keyword>
<feature type="chain" id="PRO_5046409000" description="Lipoprotein" evidence="1">
    <location>
        <begin position="28"/>
        <end position="196"/>
    </location>
</feature>
<dbReference type="PROSITE" id="PS51257">
    <property type="entry name" value="PROKAR_LIPOPROTEIN"/>
    <property type="match status" value="1"/>
</dbReference>
<feature type="signal peptide" evidence="1">
    <location>
        <begin position="1"/>
        <end position="27"/>
    </location>
</feature>
<dbReference type="RefSeq" id="WP_219571332.1">
    <property type="nucleotide sequence ID" value="NZ_CP120988.1"/>
</dbReference>
<protein>
    <recommendedName>
        <fullName evidence="4">Lipoprotein</fullName>
    </recommendedName>
</protein>
<organism evidence="2 3">
    <name type="scientific">Streptomyces poriferorum</name>
    <dbReference type="NCBI Taxonomy" id="2798799"/>
    <lineage>
        <taxon>Bacteria</taxon>
        <taxon>Bacillati</taxon>
        <taxon>Actinomycetota</taxon>
        <taxon>Actinomycetes</taxon>
        <taxon>Kitasatosporales</taxon>
        <taxon>Streptomycetaceae</taxon>
        <taxon>Streptomyces</taxon>
    </lineage>
</organism>
<evidence type="ECO:0008006" key="4">
    <source>
        <dbReference type="Google" id="ProtNLM"/>
    </source>
</evidence>
<dbReference type="EMBL" id="CP120988">
    <property type="protein sequence ID" value="WLQ58571.1"/>
    <property type="molecule type" value="Genomic_DNA"/>
</dbReference>
<name>A0ABY9IVQ0_9ACTN</name>
<sequence length="196" mass="19961">MTKLSVRRTVRTAAVTTAVLTAGLMLAACGGEKGSDTAAPAAPSGWKKLAGPTVSLAYPPGLTEQSKAERGNLNDAAALQTEGDRPTVKVSIQSGFAQASTGDDAASVGRALLMATTEVKGTKDAGIKGAKDAKRIDFTYTGTGVPQSPPKGAKVDGVVITGVDSEGKIYSVRIDAQAGKLSDADRTKIVDSIQVK</sequence>
<gene>
    <name evidence="2" type="ORF">P8A19_25450</name>
</gene>
<proteinExistence type="predicted"/>
<keyword evidence="3" id="KW-1185">Reference proteome</keyword>
<dbReference type="Proteomes" id="UP001235744">
    <property type="component" value="Chromosome"/>
</dbReference>
<evidence type="ECO:0000256" key="1">
    <source>
        <dbReference type="SAM" id="SignalP"/>
    </source>
</evidence>
<reference evidence="2 3" key="1">
    <citation type="submission" date="2023-03" db="EMBL/GenBank/DDBJ databases">
        <title>Isolation and description of six Streptomyces strains from soil environments, able to metabolize different microbial glucans.</title>
        <authorList>
            <person name="Widen T."/>
            <person name="Larsbrink J."/>
        </authorList>
    </citation>
    <scope>NUCLEOTIDE SEQUENCE [LARGE SCALE GENOMIC DNA]</scope>
    <source>
        <strain evidence="2 3">Alt2</strain>
    </source>
</reference>
<evidence type="ECO:0000313" key="3">
    <source>
        <dbReference type="Proteomes" id="UP001235744"/>
    </source>
</evidence>
<accession>A0ABY9IVQ0</accession>